<evidence type="ECO:0000259" key="2">
    <source>
        <dbReference type="Pfam" id="PF13403"/>
    </source>
</evidence>
<reference evidence="3 4" key="1">
    <citation type="submission" date="2018-04" db="EMBL/GenBank/DDBJ databases">
        <title>Genomic Encyclopedia of Archaeal and Bacterial Type Strains, Phase II (KMG-II): from individual species to whole genera.</title>
        <authorList>
            <person name="Goeker M."/>
        </authorList>
    </citation>
    <scope>NUCLEOTIDE SEQUENCE [LARGE SCALE GENOMIC DNA]</scope>
    <source>
        <strain evidence="3 4">DSM 18064</strain>
    </source>
</reference>
<gene>
    <name evidence="3" type="ORF">C8N32_1229</name>
</gene>
<evidence type="ECO:0000313" key="4">
    <source>
        <dbReference type="Proteomes" id="UP000243859"/>
    </source>
</evidence>
<dbReference type="InterPro" id="IPR028992">
    <property type="entry name" value="Hedgehog/Intein_dom"/>
</dbReference>
<sequence>MADHDSIYREVLGDADASTVGRVKTVAGFIYSISTATDITRSGGDGRAPEGSDDLRNDPFGAAGRQDIEDQVVSGKACDGMLQTTRSRAFVHDLGGNLVGKGCELVLEMAGDGIADRPGEIVGYFLTGGPGEEDVATPSTIPHERPESAALYDDIAAPCLTRETPIRADTGSRRVETLRPGVRIVTLNRGEHPIRRVGSGKKAGANPEARPKPRPTHISAGVSGNGLAGRDLLASRQHRKMVASHIAASLPGTHECPVAASKLAGRPGVFVDETVDEVKYFHLMLDRQAIRFAEDALTENLGLDQKARETIPPESREEETLPLFPAMADQDIPMTRTRPIPGSPQQKRLVAELAAAAQHPARARNAAHAKNNPMSSPDGKQDTRQATPPCPESRPQHGGDEFARSNQGTPPTDDGPHHPTGNCGPASDRFRHLRKPGPSRPAYPSDERHAEKYTNRHILFLANPACVSPHRHRTPCGRKPDTLALNTKASFRCTASDLRVQSVRKDVPGPSSANTKQP</sequence>
<feature type="compositionally biased region" description="Basic and acidic residues" evidence="1">
    <location>
        <begin position="307"/>
        <end position="319"/>
    </location>
</feature>
<dbReference type="OrthoDB" id="6305173at2"/>
<feature type="compositionally biased region" description="Low complexity" evidence="1">
    <location>
        <begin position="351"/>
        <end position="360"/>
    </location>
</feature>
<feature type="domain" description="Hedgehog/Intein (Hint)" evidence="2">
    <location>
        <begin position="158"/>
        <end position="301"/>
    </location>
</feature>
<comment type="caution">
    <text evidence="3">The sequence shown here is derived from an EMBL/GenBank/DDBJ whole genome shotgun (WGS) entry which is preliminary data.</text>
</comment>
<feature type="region of interest" description="Disordered" evidence="1">
    <location>
        <begin position="307"/>
        <end position="446"/>
    </location>
</feature>
<keyword evidence="4" id="KW-1185">Reference proteome</keyword>
<dbReference type="EMBL" id="QAAA01000022">
    <property type="protein sequence ID" value="PTN00797.1"/>
    <property type="molecule type" value="Genomic_DNA"/>
</dbReference>
<organism evidence="3 4">
    <name type="scientific">Rhodovulum imhoffii</name>
    <dbReference type="NCBI Taxonomy" id="365340"/>
    <lineage>
        <taxon>Bacteria</taxon>
        <taxon>Pseudomonadati</taxon>
        <taxon>Pseudomonadota</taxon>
        <taxon>Alphaproteobacteria</taxon>
        <taxon>Rhodobacterales</taxon>
        <taxon>Paracoccaceae</taxon>
        <taxon>Rhodovulum</taxon>
    </lineage>
</organism>
<dbReference type="Proteomes" id="UP000243859">
    <property type="component" value="Unassembled WGS sequence"/>
</dbReference>
<feature type="region of interest" description="Disordered" evidence="1">
    <location>
        <begin position="40"/>
        <end position="64"/>
    </location>
</feature>
<feature type="region of interest" description="Disordered" evidence="1">
    <location>
        <begin position="194"/>
        <end position="224"/>
    </location>
</feature>
<accession>A0A2T5BP43</accession>
<dbReference type="RefSeq" id="WP_107893418.1">
    <property type="nucleotide sequence ID" value="NZ_QAAA01000022.1"/>
</dbReference>
<protein>
    <submittedName>
        <fullName evidence="3">Hint domain-containing protein</fullName>
    </submittedName>
</protein>
<feature type="compositionally biased region" description="Basic and acidic residues" evidence="1">
    <location>
        <begin position="47"/>
        <end position="57"/>
    </location>
</feature>
<feature type="compositionally biased region" description="Basic and acidic residues" evidence="1">
    <location>
        <begin position="394"/>
        <end position="403"/>
    </location>
</feature>
<name>A0A2T5BP43_9RHOB</name>
<dbReference type="AlphaFoldDB" id="A0A2T5BP43"/>
<evidence type="ECO:0000313" key="3">
    <source>
        <dbReference type="EMBL" id="PTN00797.1"/>
    </source>
</evidence>
<dbReference type="Pfam" id="PF13403">
    <property type="entry name" value="Hint_2"/>
    <property type="match status" value="1"/>
</dbReference>
<evidence type="ECO:0000256" key="1">
    <source>
        <dbReference type="SAM" id="MobiDB-lite"/>
    </source>
</evidence>
<proteinExistence type="predicted"/>